<feature type="region of interest" description="Disordered" evidence="1">
    <location>
        <begin position="102"/>
        <end position="128"/>
    </location>
</feature>
<organism evidence="2 3">
    <name type="scientific">Candidatus Kaiserbacteria bacterium GWA2_50_9</name>
    <dbReference type="NCBI Taxonomy" id="1798474"/>
    <lineage>
        <taxon>Bacteria</taxon>
        <taxon>Candidatus Kaiseribacteriota</taxon>
    </lineage>
</organism>
<reference evidence="2 3" key="1">
    <citation type="journal article" date="2016" name="Nat. Commun.">
        <title>Thousands of microbial genomes shed light on interconnected biogeochemical processes in an aquifer system.</title>
        <authorList>
            <person name="Anantharaman K."/>
            <person name="Brown C.T."/>
            <person name="Hug L.A."/>
            <person name="Sharon I."/>
            <person name="Castelle C.J."/>
            <person name="Probst A.J."/>
            <person name="Thomas B.C."/>
            <person name="Singh A."/>
            <person name="Wilkins M.J."/>
            <person name="Karaoz U."/>
            <person name="Brodie E.L."/>
            <person name="Williams K.H."/>
            <person name="Hubbard S.S."/>
            <person name="Banfield J.F."/>
        </authorList>
    </citation>
    <scope>NUCLEOTIDE SEQUENCE [LARGE SCALE GENOMIC DNA]</scope>
</reference>
<accession>A0A1F6BWZ2</accession>
<gene>
    <name evidence="2" type="ORF">A2118_02670</name>
</gene>
<protein>
    <submittedName>
        <fullName evidence="2">Uncharacterized protein</fullName>
    </submittedName>
</protein>
<proteinExistence type="predicted"/>
<evidence type="ECO:0000256" key="1">
    <source>
        <dbReference type="SAM" id="MobiDB-lite"/>
    </source>
</evidence>
<dbReference type="AlphaFoldDB" id="A0A1F6BWZ2"/>
<dbReference type="EMBL" id="MFKN01000017">
    <property type="protein sequence ID" value="OGG41037.1"/>
    <property type="molecule type" value="Genomic_DNA"/>
</dbReference>
<dbReference type="Proteomes" id="UP000179014">
    <property type="component" value="Unassembled WGS sequence"/>
</dbReference>
<comment type="caution">
    <text evidence="2">The sequence shown here is derived from an EMBL/GenBank/DDBJ whole genome shotgun (WGS) entry which is preliminary data.</text>
</comment>
<sequence>MSHEIPNSERAPLSGAMKPFGTVHVNGMELDIGLSLDAKRVVAVSAGVDLTLFSVVDRVNPQGQKYFELVPDQRNAEIAKLCRQDSNYARIADLMSQELAGQESVSGAANNGRIEVPPGRFDSPQGNN</sequence>
<name>A0A1F6BWZ2_9BACT</name>
<evidence type="ECO:0000313" key="2">
    <source>
        <dbReference type="EMBL" id="OGG41037.1"/>
    </source>
</evidence>
<evidence type="ECO:0000313" key="3">
    <source>
        <dbReference type="Proteomes" id="UP000179014"/>
    </source>
</evidence>